<dbReference type="PANTHER" id="PTHR45710:SF26">
    <property type="entry name" value="RH26557P"/>
    <property type="match status" value="1"/>
</dbReference>
<dbReference type="Pfam" id="PF00059">
    <property type="entry name" value="Lectin_C"/>
    <property type="match status" value="1"/>
</dbReference>
<dbReference type="GO" id="GO:0005886">
    <property type="term" value="C:plasma membrane"/>
    <property type="evidence" value="ECO:0007669"/>
    <property type="project" value="UniProtKB-SubCell"/>
</dbReference>
<organism evidence="6 7">
    <name type="scientific">Dicentrarchus labrax</name>
    <name type="common">European seabass</name>
    <name type="synonym">Morone labrax</name>
    <dbReference type="NCBI Taxonomy" id="13489"/>
    <lineage>
        <taxon>Eukaryota</taxon>
        <taxon>Metazoa</taxon>
        <taxon>Chordata</taxon>
        <taxon>Craniata</taxon>
        <taxon>Vertebrata</taxon>
        <taxon>Euteleostomi</taxon>
        <taxon>Actinopterygii</taxon>
        <taxon>Neopterygii</taxon>
        <taxon>Teleostei</taxon>
        <taxon>Neoteleostei</taxon>
        <taxon>Acanthomorphata</taxon>
        <taxon>Eupercaria</taxon>
        <taxon>Moronidae</taxon>
        <taxon>Dicentrarchus</taxon>
    </lineage>
</organism>
<feature type="coiled-coil region" evidence="2">
    <location>
        <begin position="68"/>
        <end position="109"/>
    </location>
</feature>
<reference evidence="6" key="2">
    <citation type="submission" date="2025-09" db="UniProtKB">
        <authorList>
            <consortium name="Ensembl"/>
        </authorList>
    </citation>
    <scope>IDENTIFICATION</scope>
</reference>
<dbReference type="Ensembl" id="ENSDLAT00005082291.1">
    <property type="protein sequence ID" value="ENSDLAP00005081619.1"/>
    <property type="gene ID" value="ENSDLAG00005033870.1"/>
</dbReference>
<dbReference type="Gene3D" id="3.10.100.10">
    <property type="entry name" value="Mannose-Binding Protein A, subunit A"/>
    <property type="match status" value="1"/>
</dbReference>
<dbReference type="InterPro" id="IPR016186">
    <property type="entry name" value="C-type_lectin-like/link_sf"/>
</dbReference>
<evidence type="ECO:0000256" key="3">
    <source>
        <dbReference type="SAM" id="MobiDB-lite"/>
    </source>
</evidence>
<keyword evidence="4" id="KW-0812">Transmembrane</keyword>
<dbReference type="SMART" id="SM00034">
    <property type="entry name" value="CLECT"/>
    <property type="match status" value="1"/>
</dbReference>
<evidence type="ECO:0000313" key="7">
    <source>
        <dbReference type="Proteomes" id="UP000694389"/>
    </source>
</evidence>
<name>A0A8P4GII1_DICLA</name>
<dbReference type="Gene3D" id="1.20.5.400">
    <property type="match status" value="1"/>
</dbReference>
<dbReference type="InterPro" id="IPR050828">
    <property type="entry name" value="C-type_lectin/matrix_domain"/>
</dbReference>
<sequence length="245" mass="28489">MEVNNRQLQDEVKQLKDKIEGPHTEKHRPSVQRRPFRAATLCLGVLCFLMLTGIIILSIRHILVTLEKTQLQTRNDQLSKNYSQLQGTLSGIKVNNSQLQDEVKQLKAKIEGKCPEGWRKFGYSCYFKSNEWKTWYDSRSYCQNKGADLVIINYEEEQKFVKELNLYGESWIGLQGTNGKWTGSGRTGKWVWEWKWVDSSPLTQMFWASGMPYGSQNQYTAAFCDTQGKWKVSSSYDTKNWICEK</sequence>
<keyword evidence="4" id="KW-0472">Membrane</keyword>
<dbReference type="AlphaFoldDB" id="A0A8P4GII1"/>
<dbReference type="SUPFAM" id="SSF56436">
    <property type="entry name" value="C-type lectin-like"/>
    <property type="match status" value="1"/>
</dbReference>
<keyword evidence="4" id="KW-1133">Transmembrane helix</keyword>
<accession>A0A8P4GII1</accession>
<feature type="domain" description="C-type lectin" evidence="5">
    <location>
        <begin position="121"/>
        <end position="244"/>
    </location>
</feature>
<feature type="transmembrane region" description="Helical" evidence="4">
    <location>
        <begin position="36"/>
        <end position="59"/>
    </location>
</feature>
<evidence type="ECO:0000313" key="6">
    <source>
        <dbReference type="Ensembl" id="ENSDLAP00005081619.1"/>
    </source>
</evidence>
<dbReference type="InterPro" id="IPR016187">
    <property type="entry name" value="CTDL_fold"/>
</dbReference>
<evidence type="ECO:0000259" key="5">
    <source>
        <dbReference type="PROSITE" id="PS50041"/>
    </source>
</evidence>
<proteinExistence type="predicted"/>
<reference evidence="6" key="1">
    <citation type="submission" date="2025-08" db="UniProtKB">
        <authorList>
            <consortium name="Ensembl"/>
        </authorList>
    </citation>
    <scope>IDENTIFICATION</scope>
</reference>
<evidence type="ECO:0000256" key="1">
    <source>
        <dbReference type="ARBA" id="ARBA00004401"/>
    </source>
</evidence>
<dbReference type="PANTHER" id="PTHR45710">
    <property type="entry name" value="C-TYPE LECTIN DOMAIN-CONTAINING PROTEIN 180"/>
    <property type="match status" value="1"/>
</dbReference>
<evidence type="ECO:0000256" key="2">
    <source>
        <dbReference type="SAM" id="Coils"/>
    </source>
</evidence>
<dbReference type="PROSITE" id="PS50041">
    <property type="entry name" value="C_TYPE_LECTIN_2"/>
    <property type="match status" value="1"/>
</dbReference>
<evidence type="ECO:0000256" key="4">
    <source>
        <dbReference type="SAM" id="Phobius"/>
    </source>
</evidence>
<comment type="subcellular location">
    <subcellularLocation>
        <location evidence="1">Cell membrane</location>
        <topology evidence="1">Single-pass type II membrane protein</topology>
    </subcellularLocation>
</comment>
<dbReference type="GeneTree" id="ENSGT00940000167252"/>
<keyword evidence="2" id="KW-0175">Coiled coil</keyword>
<dbReference type="Proteomes" id="UP000694389">
    <property type="component" value="Unassembled WGS sequence"/>
</dbReference>
<feature type="compositionally biased region" description="Basic and acidic residues" evidence="3">
    <location>
        <begin position="8"/>
        <end position="28"/>
    </location>
</feature>
<feature type="region of interest" description="Disordered" evidence="3">
    <location>
        <begin position="1"/>
        <end position="31"/>
    </location>
</feature>
<protein>
    <recommendedName>
        <fullName evidence="5">C-type lectin domain-containing protein</fullName>
    </recommendedName>
</protein>
<keyword evidence="7" id="KW-1185">Reference proteome</keyword>
<dbReference type="InterPro" id="IPR001304">
    <property type="entry name" value="C-type_lectin-like"/>
</dbReference>